<evidence type="ECO:0000256" key="7">
    <source>
        <dbReference type="PIRNR" id="PIRNR006241"/>
    </source>
</evidence>
<dbReference type="InterPro" id="IPR050417">
    <property type="entry name" value="Sugar_Epim/Isomerase"/>
</dbReference>
<feature type="active site" description="Proton donor/acceptor" evidence="8">
    <location>
        <position position="174"/>
    </location>
</feature>
<dbReference type="InterPro" id="IPR013022">
    <property type="entry name" value="Xyl_isomerase-like_TIM-brl"/>
</dbReference>
<evidence type="ECO:0000313" key="10">
    <source>
        <dbReference type="EMBL" id="CAH0385797.1"/>
    </source>
</evidence>
<dbReference type="EC" id="5.3.1.22" evidence="4 7"/>
<dbReference type="Proteomes" id="UP001152759">
    <property type="component" value="Chromosome 2"/>
</dbReference>
<dbReference type="PIRSF" id="PIRSF006241">
    <property type="entry name" value="HyI"/>
    <property type="match status" value="1"/>
</dbReference>
<dbReference type="EMBL" id="OU963863">
    <property type="protein sequence ID" value="CAH0385797.1"/>
    <property type="molecule type" value="Genomic_DNA"/>
</dbReference>
<evidence type="ECO:0000256" key="4">
    <source>
        <dbReference type="ARBA" id="ARBA00012570"/>
    </source>
</evidence>
<gene>
    <name evidence="10" type="ORF">BEMITA_LOCUS4987</name>
</gene>
<protein>
    <recommendedName>
        <fullName evidence="5 7">Putative hydroxypyruvate isomerase</fullName>
        <ecNumber evidence="4 7">5.3.1.22</ecNumber>
    </recommendedName>
</protein>
<dbReference type="KEGG" id="btab:109037805"/>
<dbReference type="PROSITE" id="PS51257">
    <property type="entry name" value="PROKAR_LIPOPROTEIN"/>
    <property type="match status" value="1"/>
</dbReference>
<dbReference type="SUPFAM" id="SSF51658">
    <property type="entry name" value="Xylose isomerase-like"/>
    <property type="match status" value="1"/>
</dbReference>
<evidence type="ECO:0000256" key="6">
    <source>
        <dbReference type="ARBA" id="ARBA00023235"/>
    </source>
</evidence>
<dbReference type="PANTHER" id="PTHR43489">
    <property type="entry name" value="ISOMERASE"/>
    <property type="match status" value="1"/>
</dbReference>
<evidence type="ECO:0000256" key="2">
    <source>
        <dbReference type="ARBA" id="ARBA00002968"/>
    </source>
</evidence>
<comment type="function">
    <text evidence="2 7">Catalyzes the reversible isomerization between hydroxypyruvate and 2-hydroxy-3-oxopropanoate (also termed tartronate semialdehyde).</text>
</comment>
<evidence type="ECO:0000256" key="8">
    <source>
        <dbReference type="PIRSR" id="PIRSR006241-50"/>
    </source>
</evidence>
<evidence type="ECO:0000256" key="3">
    <source>
        <dbReference type="ARBA" id="ARBA00005962"/>
    </source>
</evidence>
<reference evidence="10" key="1">
    <citation type="submission" date="2021-12" db="EMBL/GenBank/DDBJ databases">
        <authorList>
            <person name="King R."/>
        </authorList>
    </citation>
    <scope>NUCLEOTIDE SEQUENCE</scope>
</reference>
<dbReference type="PANTHER" id="PTHR43489:SF6">
    <property type="entry name" value="HYDROXYPYRUVATE ISOMERASE-RELATED"/>
    <property type="match status" value="1"/>
</dbReference>
<dbReference type="OrthoDB" id="4214675at2759"/>
<comment type="catalytic activity">
    <reaction evidence="1 7">
        <text>3-hydroxypyruvate = 2-hydroxy-3-oxopropanoate</text>
        <dbReference type="Rhea" id="RHEA:11952"/>
        <dbReference type="ChEBI" id="CHEBI:17180"/>
        <dbReference type="ChEBI" id="CHEBI:57978"/>
        <dbReference type="EC" id="5.3.1.22"/>
    </reaction>
</comment>
<evidence type="ECO:0000259" key="9">
    <source>
        <dbReference type="Pfam" id="PF01261"/>
    </source>
</evidence>
<proteinExistence type="inferred from homology"/>
<dbReference type="InterPro" id="IPR026040">
    <property type="entry name" value="HyI-like"/>
</dbReference>
<feature type="domain" description="Xylose isomerase-like TIM barrel" evidence="9">
    <location>
        <begin position="57"/>
        <end position="289"/>
    </location>
</feature>
<evidence type="ECO:0000256" key="5">
    <source>
        <dbReference type="ARBA" id="ARBA00017985"/>
    </source>
</evidence>
<evidence type="ECO:0000256" key="1">
    <source>
        <dbReference type="ARBA" id="ARBA00000476"/>
    </source>
</evidence>
<dbReference type="InterPro" id="IPR036237">
    <property type="entry name" value="Xyl_isomerase-like_sf"/>
</dbReference>
<keyword evidence="6 7" id="KW-0413">Isomerase</keyword>
<dbReference type="Gene3D" id="3.20.20.150">
    <property type="entry name" value="Divalent-metal-dependent TIM barrel enzymes"/>
    <property type="match status" value="1"/>
</dbReference>
<dbReference type="FunFam" id="3.20.20.150:FF:000007">
    <property type="entry name" value="Hydroxypyruvate isomerase"/>
    <property type="match status" value="1"/>
</dbReference>
<feature type="active site" description="Proton donor/acceptor" evidence="8">
    <location>
        <position position="272"/>
    </location>
</feature>
<organism evidence="10 11">
    <name type="scientific">Bemisia tabaci</name>
    <name type="common">Sweetpotato whitefly</name>
    <name type="synonym">Aleurodes tabaci</name>
    <dbReference type="NCBI Taxonomy" id="7038"/>
    <lineage>
        <taxon>Eukaryota</taxon>
        <taxon>Metazoa</taxon>
        <taxon>Ecdysozoa</taxon>
        <taxon>Arthropoda</taxon>
        <taxon>Hexapoda</taxon>
        <taxon>Insecta</taxon>
        <taxon>Pterygota</taxon>
        <taxon>Neoptera</taxon>
        <taxon>Paraneoptera</taxon>
        <taxon>Hemiptera</taxon>
        <taxon>Sternorrhyncha</taxon>
        <taxon>Aleyrodoidea</taxon>
        <taxon>Aleyrodidae</taxon>
        <taxon>Aleyrodinae</taxon>
        <taxon>Bemisia</taxon>
    </lineage>
</organism>
<dbReference type="GO" id="GO:0008903">
    <property type="term" value="F:hydroxypyruvate isomerase activity"/>
    <property type="evidence" value="ECO:0007669"/>
    <property type="project" value="UniProtKB-EC"/>
</dbReference>
<keyword evidence="11" id="KW-1185">Reference proteome</keyword>
<dbReference type="AlphaFoldDB" id="A0A9P0A4Z2"/>
<evidence type="ECO:0000313" key="11">
    <source>
        <dbReference type="Proteomes" id="UP001152759"/>
    </source>
</evidence>
<accession>A0A9P0A4Z2</accession>
<comment type="similarity">
    <text evidence="3 7">Belongs to the hyi family.</text>
</comment>
<dbReference type="GO" id="GO:0046487">
    <property type="term" value="P:glyoxylate metabolic process"/>
    <property type="evidence" value="ECO:0007669"/>
    <property type="project" value="TreeGrafter"/>
</dbReference>
<dbReference type="Pfam" id="PF01261">
    <property type="entry name" value="AP_endonuc_2"/>
    <property type="match status" value="1"/>
</dbReference>
<name>A0A9P0A4Z2_BEMTA</name>
<sequence length="295" mass="32731">MLKNLSSVSTSLKSPTSCTNSLFGCKIHCSKMATRKLLCCANLPFLFPEEGDLLPRFNAASKCGFKAVEFPFPEELNAADVAHSMKENNLTVVMMNSSKSGSINGFAAIPGMEAQFLTSLSKSVEFCKALNCSKLHVVAGVVEKPSVDHDQTYEKNIRMAVDICEKKGITVLIEPISPTALPNYYLNNFDRAVALIKKINNPFLKLQVDFFHLQLMKGNLANNIKDWFPLIGHIQVAQVPDRNEPDTPGEINFHYIFDLLSELKYKEWIGFEYKPATVGNVAAGLGFLDKMDLTI</sequence>